<gene>
    <name evidence="1" type="ORF">EBO15_24340</name>
</gene>
<sequence length="223" mass="23905">MNGGVVSDLVMLVRTYEPDRPLRVCRVPYPPAARGTTAVLVIPRGGGLRAPRLALFTGRDDDNAAELCPPGALTALDAHVVARYDDAQDLPRREFADVLTGRVRRPSRSAFERLSAVLRRYPGCSVAVGPSGDQEVAVLRGGATVRSLSTPRRSRSGADLWPDVHGSFLYCWTTAGLPLGDLSHCVLIVGRLGTFGDRPHLEASGRVLITSVEDGVAVRRLAS</sequence>
<name>A0A3M2LUD6_9ACTN</name>
<dbReference type="AlphaFoldDB" id="A0A3M2LUD6"/>
<comment type="caution">
    <text evidence="1">The sequence shown here is derived from an EMBL/GenBank/DDBJ whole genome shotgun (WGS) entry which is preliminary data.</text>
</comment>
<keyword evidence="2" id="KW-1185">Reference proteome</keyword>
<reference evidence="1 2" key="1">
    <citation type="submission" date="2018-10" db="EMBL/GenBank/DDBJ databases">
        <title>Isolation from soil.</title>
        <authorList>
            <person name="Hu J."/>
        </authorList>
    </citation>
    <scope>NUCLEOTIDE SEQUENCE [LARGE SCALE GENOMIC DNA]</scope>
    <source>
        <strain evidence="1 2">NEAU-Ht49</strain>
    </source>
</reference>
<evidence type="ECO:0000313" key="2">
    <source>
        <dbReference type="Proteomes" id="UP000282674"/>
    </source>
</evidence>
<proteinExistence type="predicted"/>
<organism evidence="1 2">
    <name type="scientific">Actinomadura harenae</name>
    <dbReference type="NCBI Taxonomy" id="2483351"/>
    <lineage>
        <taxon>Bacteria</taxon>
        <taxon>Bacillati</taxon>
        <taxon>Actinomycetota</taxon>
        <taxon>Actinomycetes</taxon>
        <taxon>Streptosporangiales</taxon>
        <taxon>Thermomonosporaceae</taxon>
        <taxon>Actinomadura</taxon>
    </lineage>
</organism>
<evidence type="ECO:0000313" key="1">
    <source>
        <dbReference type="EMBL" id="RMI41101.1"/>
    </source>
</evidence>
<dbReference type="EMBL" id="RFFG01000046">
    <property type="protein sequence ID" value="RMI41101.1"/>
    <property type="molecule type" value="Genomic_DNA"/>
</dbReference>
<accession>A0A3M2LUD6</accession>
<protein>
    <submittedName>
        <fullName evidence="1">Uncharacterized protein</fullName>
    </submittedName>
</protein>
<dbReference type="Proteomes" id="UP000282674">
    <property type="component" value="Unassembled WGS sequence"/>
</dbReference>